<dbReference type="InterPro" id="IPR001394">
    <property type="entry name" value="Peptidase_C19_UCH"/>
</dbReference>
<dbReference type="PANTHER" id="PTHR24006">
    <property type="entry name" value="UBIQUITIN CARBOXYL-TERMINAL HYDROLASE"/>
    <property type="match status" value="1"/>
</dbReference>
<dbReference type="OrthoDB" id="2248014at2759"/>
<dbReference type="Proteomes" id="UP001162087">
    <property type="component" value="Chromosome 16"/>
</dbReference>
<accession>A0AA35JAN7</accession>
<dbReference type="PROSITE" id="PS00972">
    <property type="entry name" value="USP_1"/>
    <property type="match status" value="1"/>
</dbReference>
<evidence type="ECO:0000313" key="2">
    <source>
        <dbReference type="Proteomes" id="UP001162087"/>
    </source>
</evidence>
<proteinExistence type="predicted"/>
<reference evidence="1" key="1">
    <citation type="submission" date="2022-10" db="EMBL/GenBank/DDBJ databases">
        <authorList>
            <person name="Byrne P K."/>
        </authorList>
    </citation>
    <scope>NUCLEOTIDE SEQUENCE</scope>
    <source>
        <strain evidence="1">IFO1802</strain>
    </source>
</reference>
<name>A0AA35JAN7_SACK1</name>
<dbReference type="Pfam" id="PF00443">
    <property type="entry name" value="UCH"/>
    <property type="match status" value="1"/>
</dbReference>
<sequence length="503" mass="58099">MYNKYHDHNMFWIRKFLRSPANLSSGLIICVSLYIIAPSLSALVFGNFEQRNWRYTTVGLINRGNDCFITSALQALAGIPRFVEYLNGIKSILQELNNPELKSFSRSTRENPTADNIANDSRLENFSDSSTPLHESLMRLIADLVSVRESKMTISPKIVVNALESIFKSKMSSKQNDAHEFTVILLQTLQEEHSRLVKHTKHMLNVDVPNFPFEGETSKFLVCVQCNGLSKISHQKTFIRELSVPQKSSENLLDILSNDETEIIEDYSCLICRARAILAHEQYRNFKDCAPDELLILDALKDYATEASINEDLPLEIDQYINHYTKDKFCISNVKGKVIKRDIAVKLPKVLVIHLSRSTFNGVTYSRNPCNVKFQEEIKLTEYTSIENMKLTENRQIVYNLKSVVKHTGSHSRGHYMCYRRKGDILFDKEDESFVDSRSIITNRNHNENITNNHGKRRYKRVKSASQYPYWQISDGAIKQRATSTVLNEQKYAYMLYYERVNK</sequence>
<dbReference type="GO" id="GO:0016579">
    <property type="term" value="P:protein deubiquitination"/>
    <property type="evidence" value="ECO:0007669"/>
    <property type="project" value="InterPro"/>
</dbReference>
<dbReference type="EMBL" id="OX365911">
    <property type="protein sequence ID" value="CAI4053376.1"/>
    <property type="molecule type" value="Genomic_DNA"/>
</dbReference>
<dbReference type="SUPFAM" id="SSF54001">
    <property type="entry name" value="Cysteine proteinases"/>
    <property type="match status" value="1"/>
</dbReference>
<dbReference type="InterPro" id="IPR050164">
    <property type="entry name" value="Peptidase_C19"/>
</dbReference>
<gene>
    <name evidence="1" type="primary">SKDI16G2000</name>
    <name evidence="1" type="ORF">SKDI_16G2000</name>
</gene>
<evidence type="ECO:0000313" key="1">
    <source>
        <dbReference type="EMBL" id="CAI4053376.1"/>
    </source>
</evidence>
<organism evidence="1 2">
    <name type="scientific">Saccharomyces kudriavzevii (strain ATCC MYA-4449 / AS 2.2408 / CBS 8840 / NBRC 1802 / NCYC 2889)</name>
    <name type="common">Yeast</name>
    <dbReference type="NCBI Taxonomy" id="226230"/>
    <lineage>
        <taxon>Eukaryota</taxon>
        <taxon>Fungi</taxon>
        <taxon>Dikarya</taxon>
        <taxon>Ascomycota</taxon>
        <taxon>Saccharomycotina</taxon>
        <taxon>Saccharomycetes</taxon>
        <taxon>Saccharomycetales</taxon>
        <taxon>Saccharomycetaceae</taxon>
        <taxon>Saccharomyces</taxon>
    </lineage>
</organism>
<dbReference type="GO" id="GO:0004843">
    <property type="term" value="F:cysteine-type deubiquitinase activity"/>
    <property type="evidence" value="ECO:0007669"/>
    <property type="project" value="UniProtKB-UniRule"/>
</dbReference>
<dbReference type="PROSITE" id="PS50235">
    <property type="entry name" value="USP_3"/>
    <property type="match status" value="1"/>
</dbReference>
<keyword evidence="2" id="KW-1185">Reference proteome</keyword>
<dbReference type="GO" id="GO:0005829">
    <property type="term" value="C:cytosol"/>
    <property type="evidence" value="ECO:0007669"/>
    <property type="project" value="TreeGrafter"/>
</dbReference>
<dbReference type="InterPro" id="IPR018200">
    <property type="entry name" value="USP_CS"/>
</dbReference>
<dbReference type="InterPro" id="IPR028889">
    <property type="entry name" value="USP"/>
</dbReference>
<dbReference type="CDD" id="cd02662">
    <property type="entry name" value="Peptidase_C19F"/>
    <property type="match status" value="1"/>
</dbReference>
<dbReference type="Gene3D" id="3.90.70.10">
    <property type="entry name" value="Cysteine proteinases"/>
    <property type="match status" value="1"/>
</dbReference>
<dbReference type="InterPro" id="IPR038765">
    <property type="entry name" value="Papain-like_cys_pep_sf"/>
</dbReference>
<dbReference type="GO" id="GO:0005634">
    <property type="term" value="C:nucleus"/>
    <property type="evidence" value="ECO:0007669"/>
    <property type="project" value="TreeGrafter"/>
</dbReference>
<dbReference type="GO" id="GO:0006508">
    <property type="term" value="P:proteolysis"/>
    <property type="evidence" value="ECO:0007669"/>
    <property type="project" value="UniProtKB-KW"/>
</dbReference>
<protein>
    <submittedName>
        <fullName evidence="1">Uncharacterized protein</fullName>
    </submittedName>
</protein>
<dbReference type="PROSITE" id="PS00973">
    <property type="entry name" value="USP_2"/>
    <property type="match status" value="1"/>
</dbReference>